<dbReference type="GO" id="GO:0033557">
    <property type="term" value="C:Slx1-Slx4 complex"/>
    <property type="evidence" value="ECO:0007669"/>
    <property type="project" value="TreeGrafter"/>
</dbReference>
<keyword evidence="2" id="KW-1133">Transmembrane helix</keyword>
<feature type="region of interest" description="Disordered" evidence="1">
    <location>
        <begin position="252"/>
        <end position="295"/>
    </location>
</feature>
<accession>A0A8J4TCS6</accession>
<feature type="region of interest" description="Disordered" evidence="1">
    <location>
        <begin position="501"/>
        <end position="520"/>
    </location>
</feature>
<organism evidence="4 5">
    <name type="scientific">Paragonimus heterotremus</name>
    <dbReference type="NCBI Taxonomy" id="100268"/>
    <lineage>
        <taxon>Eukaryota</taxon>
        <taxon>Metazoa</taxon>
        <taxon>Spiralia</taxon>
        <taxon>Lophotrochozoa</taxon>
        <taxon>Platyhelminthes</taxon>
        <taxon>Trematoda</taxon>
        <taxon>Digenea</taxon>
        <taxon>Plagiorchiida</taxon>
        <taxon>Troglotremata</taxon>
        <taxon>Troglotrematidae</taxon>
        <taxon>Paragonimus</taxon>
    </lineage>
</organism>
<name>A0A8J4TCS6_9TREM</name>
<reference evidence="4" key="1">
    <citation type="submission" date="2019-05" db="EMBL/GenBank/DDBJ databases">
        <title>Annotation for the trematode Paragonimus heterotremus.</title>
        <authorList>
            <person name="Choi Y.-J."/>
        </authorList>
    </citation>
    <scope>NUCLEOTIDE SEQUENCE</scope>
    <source>
        <strain evidence="4">LC</strain>
    </source>
</reference>
<dbReference type="EMBL" id="LUCH01004624">
    <property type="protein sequence ID" value="KAF5398802.1"/>
    <property type="molecule type" value="Genomic_DNA"/>
</dbReference>
<dbReference type="PROSITE" id="PS50097">
    <property type="entry name" value="BTB"/>
    <property type="match status" value="1"/>
</dbReference>
<protein>
    <recommendedName>
        <fullName evidence="3">BTB domain-containing protein</fullName>
    </recommendedName>
</protein>
<evidence type="ECO:0000256" key="1">
    <source>
        <dbReference type="SAM" id="MobiDB-lite"/>
    </source>
</evidence>
<keyword evidence="5" id="KW-1185">Reference proteome</keyword>
<keyword evidence="2" id="KW-0472">Membrane</keyword>
<dbReference type="InterPro" id="IPR000210">
    <property type="entry name" value="BTB/POZ_dom"/>
</dbReference>
<comment type="caution">
    <text evidence="4">The sequence shown here is derived from an EMBL/GenBank/DDBJ whole genome shotgun (WGS) entry which is preliminary data.</text>
</comment>
<evidence type="ECO:0000256" key="2">
    <source>
        <dbReference type="SAM" id="Phobius"/>
    </source>
</evidence>
<dbReference type="Gene3D" id="3.30.710.10">
    <property type="entry name" value="Potassium Channel Kv1.1, Chain A"/>
    <property type="match status" value="1"/>
</dbReference>
<feature type="compositionally biased region" description="Basic and acidic residues" evidence="1">
    <location>
        <begin position="257"/>
        <end position="267"/>
    </location>
</feature>
<sequence length="729" mass="80605">MLPDEMMLDCPLCLTDFKQWNNGRKQLHLNACCEQAVVTCLVCPACHKSFGGQPSRSHLKQCASRLNMQLIDLMTLSEVRPQPRFHSTEMKHYIPTVLTGKDGNVDEDLHTAFALSLSTSEEDKRRRSEAELARKLRPTDFGPPSHLLLTEAQRQAIFSDRLANILLQIRKPILSNDYSTKNASHTSRKFGLPTLWPLASGDPSIEDSTSIGTRPPGETKTIDLYYVQSLVPPLSPAKSTWGDNLLSLSQIPGRSTTSEKDSLRSDSGDQVAMDSVKPDLNESSGFVPEDSTQAPPTPIKLPCYQNNCFTSMVGKTLCSDATLVLKDGKCVPVHRFVFASWGVLDAVFPADSNSVSVSEVSYDELLRLLFILYNGDKNSLDEQWRSLGETSLRLLTRWGLDVRTAVSVSEFGQDEKVTLSLVCKDSPKQRAAFDGSPVLRTDKPLSHCSPMDSPQTPFISNPIPCDVAPQFSRDLFSSICDTSIEKTDTFDVQDQDSCRLKHVPDIPSTSPGKSSHEASKESIFDVDFTPCPLLKRLRLSADEPVQDETSFPLPFNPSFDQLVVTHSSIEPSVSSPSSALGSTVDKTQCLAPTTPCSIRHSVTAENVASWKTPLSQVGRSSHSDSPITPLPNYFRMMTPELKRALSAYGVRPLPRKRAVTLLTEIYNQLHQCEFLISSTSIIASFFLHRSTSNGQLSMSIFCIAYVCMSILLVYSFNLTSQIYTFSSSF</sequence>
<dbReference type="Proteomes" id="UP000748531">
    <property type="component" value="Unassembled WGS sequence"/>
</dbReference>
<evidence type="ECO:0000313" key="4">
    <source>
        <dbReference type="EMBL" id="KAF5398802.1"/>
    </source>
</evidence>
<dbReference type="InterPro" id="IPR011333">
    <property type="entry name" value="SKP1/BTB/POZ_sf"/>
</dbReference>
<evidence type="ECO:0000313" key="5">
    <source>
        <dbReference type="Proteomes" id="UP000748531"/>
    </source>
</evidence>
<feature type="transmembrane region" description="Helical" evidence="2">
    <location>
        <begin position="696"/>
        <end position="716"/>
    </location>
</feature>
<keyword evidence="2" id="KW-0812">Transmembrane</keyword>
<feature type="domain" description="BTB" evidence="3">
    <location>
        <begin position="319"/>
        <end position="376"/>
    </location>
</feature>
<dbReference type="CDD" id="cd22999">
    <property type="entry name" value="SAP_SLX4"/>
    <property type="match status" value="1"/>
</dbReference>
<evidence type="ECO:0000259" key="3">
    <source>
        <dbReference type="PROSITE" id="PS50097"/>
    </source>
</evidence>
<dbReference type="AlphaFoldDB" id="A0A8J4TCS6"/>
<proteinExistence type="predicted"/>
<dbReference type="PANTHER" id="PTHR21541:SF3">
    <property type="entry name" value="STRUCTURE-SPECIFIC ENDONUCLEASE SUBUNIT SLX4"/>
    <property type="match status" value="1"/>
</dbReference>
<dbReference type="GO" id="GO:0000712">
    <property type="term" value="P:resolution of meiotic recombination intermediates"/>
    <property type="evidence" value="ECO:0007669"/>
    <property type="project" value="TreeGrafter"/>
</dbReference>
<gene>
    <name evidence="4" type="ORF">PHET_08069</name>
</gene>
<dbReference type="OrthoDB" id="5576441at2759"/>
<dbReference type="PANTHER" id="PTHR21541">
    <property type="entry name" value="BTB POZ DOMAIN CONTAINING 12"/>
    <property type="match status" value="1"/>
</dbReference>